<evidence type="ECO:0000256" key="1">
    <source>
        <dbReference type="SAM" id="MobiDB-lite"/>
    </source>
</evidence>
<gene>
    <name evidence="2" type="ORF">SAMN03080598_04337</name>
</gene>
<dbReference type="AlphaFoldDB" id="A0A1H6AX60"/>
<accession>A0A1H6AX60</accession>
<dbReference type="STRING" id="1120964.GCA_001313265_07993"/>
<organism evidence="2 3">
    <name type="scientific">Algoriphagus boritolerans DSM 17298 = JCM 18970</name>
    <dbReference type="NCBI Taxonomy" id="1120964"/>
    <lineage>
        <taxon>Bacteria</taxon>
        <taxon>Pseudomonadati</taxon>
        <taxon>Bacteroidota</taxon>
        <taxon>Cytophagia</taxon>
        <taxon>Cytophagales</taxon>
        <taxon>Cyclobacteriaceae</taxon>
        <taxon>Algoriphagus</taxon>
    </lineage>
</organism>
<evidence type="ECO:0000313" key="3">
    <source>
        <dbReference type="Proteomes" id="UP000236736"/>
    </source>
</evidence>
<feature type="non-terminal residue" evidence="2">
    <location>
        <position position="1"/>
    </location>
</feature>
<sequence>EVANFTQPQEELLRLREDTTPRGDIGISAGAGFATAGFSALGGKATQIAVSTTIDVTESVLKQVTSETGEVTVSQTISDVALNYLGGKIVKETGIEINTKTLARDADRTARISNNDPASSGRAQAANSAQDKLNTANRLNQTSSSVAGNSLQNVSNATRSNSKSNTLNIDSEMIQNDATRVENKPIRFLK</sequence>
<name>A0A1H6AX60_9BACT</name>
<dbReference type="RefSeq" id="WP_160111302.1">
    <property type="nucleotide sequence ID" value="NZ_FNVR01000077.1"/>
</dbReference>
<proteinExistence type="predicted"/>
<dbReference type="EMBL" id="FNVR01000077">
    <property type="protein sequence ID" value="SEG52645.1"/>
    <property type="molecule type" value="Genomic_DNA"/>
</dbReference>
<dbReference type="Proteomes" id="UP000236736">
    <property type="component" value="Unassembled WGS sequence"/>
</dbReference>
<feature type="compositionally biased region" description="Polar residues" evidence="1">
    <location>
        <begin position="111"/>
        <end position="171"/>
    </location>
</feature>
<reference evidence="3" key="1">
    <citation type="submission" date="2016-10" db="EMBL/GenBank/DDBJ databases">
        <authorList>
            <person name="Varghese N."/>
            <person name="Submissions S."/>
        </authorList>
    </citation>
    <scope>NUCLEOTIDE SEQUENCE [LARGE SCALE GENOMIC DNA]</scope>
    <source>
        <strain evidence="3">DSM 17298</strain>
    </source>
</reference>
<protein>
    <submittedName>
        <fullName evidence="2">Uncharacterized protein</fullName>
    </submittedName>
</protein>
<keyword evidence="3" id="KW-1185">Reference proteome</keyword>
<feature type="region of interest" description="Disordered" evidence="1">
    <location>
        <begin position="108"/>
        <end position="171"/>
    </location>
</feature>
<evidence type="ECO:0000313" key="2">
    <source>
        <dbReference type="EMBL" id="SEG52645.1"/>
    </source>
</evidence>